<dbReference type="AlphaFoldDB" id="A0A371EX57"/>
<accession>A0A371EX57</accession>
<evidence type="ECO:0000313" key="1">
    <source>
        <dbReference type="EMBL" id="RDX70640.1"/>
    </source>
</evidence>
<feature type="non-terminal residue" evidence="1">
    <location>
        <position position="1"/>
    </location>
</feature>
<dbReference type="EMBL" id="QJKJ01011625">
    <property type="protein sequence ID" value="RDX70640.1"/>
    <property type="molecule type" value="Genomic_DNA"/>
</dbReference>
<dbReference type="OrthoDB" id="1436973at2759"/>
<protein>
    <submittedName>
        <fullName evidence="1">Uncharacterized protein</fullName>
    </submittedName>
</protein>
<organism evidence="1 2">
    <name type="scientific">Mucuna pruriens</name>
    <name type="common">Velvet bean</name>
    <name type="synonym">Dolichos pruriens</name>
    <dbReference type="NCBI Taxonomy" id="157652"/>
    <lineage>
        <taxon>Eukaryota</taxon>
        <taxon>Viridiplantae</taxon>
        <taxon>Streptophyta</taxon>
        <taxon>Embryophyta</taxon>
        <taxon>Tracheophyta</taxon>
        <taxon>Spermatophyta</taxon>
        <taxon>Magnoliopsida</taxon>
        <taxon>eudicotyledons</taxon>
        <taxon>Gunneridae</taxon>
        <taxon>Pentapetalae</taxon>
        <taxon>rosids</taxon>
        <taxon>fabids</taxon>
        <taxon>Fabales</taxon>
        <taxon>Fabaceae</taxon>
        <taxon>Papilionoideae</taxon>
        <taxon>50 kb inversion clade</taxon>
        <taxon>NPAAA clade</taxon>
        <taxon>indigoferoid/millettioid clade</taxon>
        <taxon>Phaseoleae</taxon>
        <taxon>Mucuna</taxon>
    </lineage>
</organism>
<keyword evidence="2" id="KW-1185">Reference proteome</keyword>
<sequence>MAIWEDLYSSSSSEDDKQANICLMLKKEIEDLKFSHPKFDQIGQSYKFDKLKEEIICLKTNLTKFVEGLAKLYLLLKNKRHPYEKFGIGYNKQKDISSIKRCFVCNSIEHVEQACIPMKRFKRIVKKSNPKGPRKIWIAKSQNFPIAYILGGQRKDFTLVLGEWMLTSYDERHVNVPRPQTTCGKCLIWR</sequence>
<gene>
    <name evidence="1" type="ORF">CR513_50102</name>
</gene>
<name>A0A371EX57_MUCPR</name>
<proteinExistence type="predicted"/>
<dbReference type="Proteomes" id="UP000257109">
    <property type="component" value="Unassembled WGS sequence"/>
</dbReference>
<reference evidence="1" key="1">
    <citation type="submission" date="2018-05" db="EMBL/GenBank/DDBJ databases">
        <title>Draft genome of Mucuna pruriens seed.</title>
        <authorList>
            <person name="Nnadi N.E."/>
            <person name="Vos R."/>
            <person name="Hasami M.H."/>
            <person name="Devisetty U.K."/>
            <person name="Aguiy J.C."/>
        </authorList>
    </citation>
    <scope>NUCLEOTIDE SEQUENCE [LARGE SCALE GENOMIC DNA]</scope>
    <source>
        <strain evidence="1">JCA_2017</strain>
    </source>
</reference>
<evidence type="ECO:0000313" key="2">
    <source>
        <dbReference type="Proteomes" id="UP000257109"/>
    </source>
</evidence>
<comment type="caution">
    <text evidence="1">The sequence shown here is derived from an EMBL/GenBank/DDBJ whole genome shotgun (WGS) entry which is preliminary data.</text>
</comment>